<dbReference type="Proteomes" id="UP000326799">
    <property type="component" value="Unassembled WGS sequence"/>
</dbReference>
<accession>A0A5N6EVR8</accession>
<reference evidence="1 2" key="1">
    <citation type="submission" date="2019-04" db="EMBL/GenBank/DDBJ databases">
        <title>Fungal friends and foes A comparative genomics study of 23 Aspergillus species from section Flavi.</title>
        <authorList>
            <consortium name="DOE Joint Genome Institute"/>
            <person name="Kjaerbolling I."/>
            <person name="Vesth T.C."/>
            <person name="Frisvad J.C."/>
            <person name="Nybo J.L."/>
            <person name="Theobald S."/>
            <person name="Kildgaard S."/>
            <person name="Petersen T.I."/>
            <person name="Kuo A."/>
            <person name="Sato A."/>
            <person name="Lyhne E.K."/>
            <person name="Kogle M.E."/>
            <person name="Wiebenga A."/>
            <person name="Kun R.S."/>
            <person name="Lubbers R.J."/>
            <person name="Makela M.R."/>
            <person name="Barry K."/>
            <person name="Chovatia M."/>
            <person name="Clum A."/>
            <person name="Daum C."/>
            <person name="Haridas S."/>
            <person name="He G."/>
            <person name="LaButti K."/>
            <person name="Lipzen A."/>
            <person name="Mondo S."/>
            <person name="Pangilinan J."/>
            <person name="Riley R."/>
            <person name="Salamov A."/>
            <person name="Simmons B.A."/>
            <person name="Magnuson J.K."/>
            <person name="Henrissat B."/>
            <person name="Mortensen U.H."/>
            <person name="Larsen T.O."/>
            <person name="De vries R.P."/>
            <person name="Grigoriev I.V."/>
            <person name="Machida M."/>
            <person name="Baker S.E."/>
            <person name="Andersen M.R."/>
        </authorList>
    </citation>
    <scope>NUCLEOTIDE SEQUENCE [LARGE SCALE GENOMIC DNA]</scope>
    <source>
        <strain evidence="1 2">CBS 126849</strain>
    </source>
</reference>
<dbReference type="EMBL" id="ML733420">
    <property type="protein sequence ID" value="KAB8221457.1"/>
    <property type="molecule type" value="Genomic_DNA"/>
</dbReference>
<keyword evidence="2" id="KW-1185">Reference proteome</keyword>
<evidence type="ECO:0000313" key="1">
    <source>
        <dbReference type="EMBL" id="KAB8221457.1"/>
    </source>
</evidence>
<protein>
    <submittedName>
        <fullName evidence="1">Uncharacterized protein</fullName>
    </submittedName>
</protein>
<evidence type="ECO:0000313" key="2">
    <source>
        <dbReference type="Proteomes" id="UP000326799"/>
    </source>
</evidence>
<sequence>MTLRGPESGLDWSNGHVTTSDYMWGPKADYYSYLLTQSLAADMWFSMFRPDPMSREAGERYQ</sequence>
<gene>
    <name evidence="1" type="ORF">BDV33DRAFT_202457</name>
</gene>
<dbReference type="AlphaFoldDB" id="A0A5N6EVR8"/>
<proteinExistence type="predicted"/>
<dbReference type="Gene3D" id="1.10.1370.10">
    <property type="entry name" value="Neurolysin, domain 3"/>
    <property type="match status" value="1"/>
</dbReference>
<dbReference type="SUPFAM" id="SSF55486">
    <property type="entry name" value="Metalloproteases ('zincins'), catalytic domain"/>
    <property type="match status" value="1"/>
</dbReference>
<dbReference type="InterPro" id="IPR024077">
    <property type="entry name" value="Neurolysin/TOP_dom2"/>
</dbReference>
<name>A0A5N6EVR8_9EURO</name>
<organism evidence="1 2">
    <name type="scientific">Aspergillus novoparasiticus</name>
    <dbReference type="NCBI Taxonomy" id="986946"/>
    <lineage>
        <taxon>Eukaryota</taxon>
        <taxon>Fungi</taxon>
        <taxon>Dikarya</taxon>
        <taxon>Ascomycota</taxon>
        <taxon>Pezizomycotina</taxon>
        <taxon>Eurotiomycetes</taxon>
        <taxon>Eurotiomycetidae</taxon>
        <taxon>Eurotiales</taxon>
        <taxon>Aspergillaceae</taxon>
        <taxon>Aspergillus</taxon>
        <taxon>Aspergillus subgen. Circumdati</taxon>
    </lineage>
</organism>